<feature type="transmembrane region" description="Helical" evidence="1">
    <location>
        <begin position="43"/>
        <end position="62"/>
    </location>
</feature>
<keyword evidence="1" id="KW-1133">Transmembrane helix</keyword>
<comment type="caution">
    <text evidence="2">The sequence shown here is derived from an EMBL/GenBank/DDBJ whole genome shotgun (WGS) entry which is preliminary data.</text>
</comment>
<evidence type="ECO:0000256" key="1">
    <source>
        <dbReference type="SAM" id="Phobius"/>
    </source>
</evidence>
<dbReference type="Gene3D" id="1.20.144.10">
    <property type="entry name" value="Phosphatidic acid phosphatase type 2/haloperoxidase"/>
    <property type="match status" value="1"/>
</dbReference>
<feature type="transmembrane region" description="Helical" evidence="1">
    <location>
        <begin position="109"/>
        <end position="130"/>
    </location>
</feature>
<reference evidence="2" key="1">
    <citation type="submission" date="2022-03" db="EMBL/GenBank/DDBJ databases">
        <title>De novo assembled genomes of Belliella spp. (Cyclobacteriaceae) strains.</title>
        <authorList>
            <person name="Szabo A."/>
            <person name="Korponai K."/>
            <person name="Felfoldi T."/>
        </authorList>
    </citation>
    <scope>NUCLEOTIDE SEQUENCE</scope>
    <source>
        <strain evidence="2">DSM 111903</strain>
    </source>
</reference>
<keyword evidence="1" id="KW-0812">Transmembrane</keyword>
<dbReference type="RefSeq" id="WP_241414701.1">
    <property type="nucleotide sequence ID" value="NZ_JAKZGO010000032.1"/>
</dbReference>
<feature type="transmembrane region" description="Helical" evidence="1">
    <location>
        <begin position="158"/>
        <end position="179"/>
    </location>
</feature>
<gene>
    <name evidence="2" type="ORF">MM213_20215</name>
</gene>
<feature type="transmembrane region" description="Helical" evidence="1">
    <location>
        <begin position="136"/>
        <end position="153"/>
    </location>
</feature>
<name>A0ABS9VHB6_9BACT</name>
<accession>A0ABS9VHB6</accession>
<dbReference type="EMBL" id="JAKZGO010000032">
    <property type="protein sequence ID" value="MCH7415837.1"/>
    <property type="molecule type" value="Genomic_DNA"/>
</dbReference>
<proteinExistence type="predicted"/>
<evidence type="ECO:0000313" key="2">
    <source>
        <dbReference type="EMBL" id="MCH7415837.1"/>
    </source>
</evidence>
<feature type="transmembrane region" description="Helical" evidence="1">
    <location>
        <begin position="185"/>
        <end position="206"/>
    </location>
</feature>
<sequence length="207" mass="23229">MYKKICELISVVFQPLVMPTLIFVFMLFGLPQTEIAIGGINKALVLFVVSANTLFIPLGIILVMRFTKAIPSLHMENHRDRVFPFSIITLLYLVTAYFFYQKDWLDYKLIFALFVISICLVLLTSISYFWKISAHMMGVGGLLGIVLAFSMMVQGNNLLNLVLSVIILTGILGTARLYLNAHTPLQVLGGLLLGFGVCFGSFYFVWL</sequence>
<evidence type="ECO:0000313" key="3">
    <source>
        <dbReference type="Proteomes" id="UP001165430"/>
    </source>
</evidence>
<protein>
    <submittedName>
        <fullName evidence="2">PA-phosphatase</fullName>
    </submittedName>
</protein>
<organism evidence="2 3">
    <name type="scientific">Belliella alkalica</name>
    <dbReference type="NCBI Taxonomy" id="1730871"/>
    <lineage>
        <taxon>Bacteria</taxon>
        <taxon>Pseudomonadati</taxon>
        <taxon>Bacteroidota</taxon>
        <taxon>Cytophagia</taxon>
        <taxon>Cytophagales</taxon>
        <taxon>Cyclobacteriaceae</taxon>
        <taxon>Belliella</taxon>
    </lineage>
</organism>
<keyword evidence="1" id="KW-0472">Membrane</keyword>
<feature type="transmembrane region" description="Helical" evidence="1">
    <location>
        <begin position="82"/>
        <end position="100"/>
    </location>
</feature>
<feature type="transmembrane region" description="Helical" evidence="1">
    <location>
        <begin position="12"/>
        <end position="31"/>
    </location>
</feature>
<keyword evidence="3" id="KW-1185">Reference proteome</keyword>
<dbReference type="Proteomes" id="UP001165430">
    <property type="component" value="Unassembled WGS sequence"/>
</dbReference>